<dbReference type="Gene3D" id="2.70.170.10">
    <property type="entry name" value="Neurotransmitter-gated ion-channel ligand-binding domain"/>
    <property type="match status" value="1"/>
</dbReference>
<keyword evidence="5" id="KW-0406">Ion transport</keyword>
<feature type="domain" description="Neurotransmitter-gated ion-channel ligand-binding" evidence="6">
    <location>
        <begin position="119"/>
        <end position="269"/>
    </location>
</feature>
<evidence type="ECO:0000313" key="9">
    <source>
        <dbReference type="RefSeq" id="XP_035824759.1"/>
    </source>
</evidence>
<sequence>MTDFLQLYDDLLLGYKPYARPVTNQSSATQLELEFSLVTILDVDEVKQVVSTQGLLSMACHWSLIILLRFTYRSHTFPDTAYLLPPYCSLGVLLPSPLTFTNCLLTFSVTADLLFTTCPLTIHRYDEFLQWNPNDYGGIRTMHFNENQIWAPQISINSKYNFFDFHIQHTVQSNGRVTFASMVTIENNCKMDMTYFPYDIQSCKVSVNTLESTADQVLIVPTKVGTLYGGYVEHEEFELKNVSSTTFFIYSTDGGFLSFVDIIFKIKRRPTYYALSIFLPVVTISLLGLFTFTVPVESGERLSYALTVLLSLSVYVTSVSSIMPSTSVTTPIITQYLVSLFVINAVCIVMTLVIISLRWGKIVPLSRRKKLLHVFGIPFSVSTDEPSPNEPACNGGKTNRIGAVEDNTTVVVSPAADKKDMSSNDLFHAHIPTHPASQKYHENMPMPSENACNARIFSGGGGFGRHHTPRDGLPIPFATWGHETMASDPTDEVDADLKYVLNMINLFSFIILFTSFVVVTIYTFVAMNS</sequence>
<name>A0ABM1VQR7_APLCA</name>
<proteinExistence type="inferred from homology"/>
<evidence type="ECO:0000256" key="2">
    <source>
        <dbReference type="ARBA" id="ARBA00022692"/>
    </source>
</evidence>
<dbReference type="RefSeq" id="XP_035824759.1">
    <property type="nucleotide sequence ID" value="XM_035968866.1"/>
</dbReference>
<dbReference type="PRINTS" id="PR00252">
    <property type="entry name" value="NRIONCHANNEL"/>
</dbReference>
<keyword evidence="5" id="KW-0407">Ion channel</keyword>
<keyword evidence="4 5" id="KW-0472">Membrane</keyword>
<dbReference type="SUPFAM" id="SSF63712">
    <property type="entry name" value="Nicotinic receptor ligand binding domain-like"/>
    <property type="match status" value="2"/>
</dbReference>
<keyword evidence="2 5" id="KW-0812">Transmembrane</keyword>
<dbReference type="InterPro" id="IPR006201">
    <property type="entry name" value="Neur_channel"/>
</dbReference>
<organism evidence="8 9">
    <name type="scientific">Aplysia californica</name>
    <name type="common">California sea hare</name>
    <dbReference type="NCBI Taxonomy" id="6500"/>
    <lineage>
        <taxon>Eukaryota</taxon>
        <taxon>Metazoa</taxon>
        <taxon>Spiralia</taxon>
        <taxon>Lophotrochozoa</taxon>
        <taxon>Mollusca</taxon>
        <taxon>Gastropoda</taxon>
        <taxon>Heterobranchia</taxon>
        <taxon>Euthyneura</taxon>
        <taxon>Tectipleura</taxon>
        <taxon>Aplysiida</taxon>
        <taxon>Aplysioidea</taxon>
        <taxon>Aplysiidae</taxon>
        <taxon>Aplysia</taxon>
    </lineage>
</organism>
<dbReference type="InterPro" id="IPR038050">
    <property type="entry name" value="Neuro_actylchol_rec"/>
</dbReference>
<keyword evidence="3 5" id="KW-1133">Transmembrane helix</keyword>
<dbReference type="Proteomes" id="UP000694888">
    <property type="component" value="Unplaced"/>
</dbReference>
<evidence type="ECO:0000256" key="1">
    <source>
        <dbReference type="ARBA" id="ARBA00004141"/>
    </source>
</evidence>
<dbReference type="GeneID" id="106011341"/>
<dbReference type="Pfam" id="PF02932">
    <property type="entry name" value="Neur_chan_memb"/>
    <property type="match status" value="1"/>
</dbReference>
<evidence type="ECO:0000256" key="5">
    <source>
        <dbReference type="RuleBase" id="RU000687"/>
    </source>
</evidence>
<keyword evidence="5" id="KW-0813">Transport</keyword>
<protein>
    <submittedName>
        <fullName evidence="9">Neuronal acetylcholine receptor subunit beta-3-like</fullName>
    </submittedName>
</protein>
<dbReference type="InterPro" id="IPR036734">
    <property type="entry name" value="Neur_chan_lig-bd_sf"/>
</dbReference>
<dbReference type="Pfam" id="PF02931">
    <property type="entry name" value="Neur_chan_LBD"/>
    <property type="match status" value="2"/>
</dbReference>
<evidence type="ECO:0000313" key="8">
    <source>
        <dbReference type="Proteomes" id="UP000694888"/>
    </source>
</evidence>
<dbReference type="Gene3D" id="1.20.58.390">
    <property type="entry name" value="Neurotransmitter-gated ion-channel transmembrane domain"/>
    <property type="match status" value="1"/>
</dbReference>
<dbReference type="PANTHER" id="PTHR18945">
    <property type="entry name" value="NEUROTRANSMITTER GATED ION CHANNEL"/>
    <property type="match status" value="1"/>
</dbReference>
<evidence type="ECO:0000256" key="3">
    <source>
        <dbReference type="ARBA" id="ARBA00022989"/>
    </source>
</evidence>
<dbReference type="InterPro" id="IPR006029">
    <property type="entry name" value="Neurotrans-gated_channel_TM"/>
</dbReference>
<evidence type="ECO:0000256" key="4">
    <source>
        <dbReference type="ARBA" id="ARBA00023136"/>
    </source>
</evidence>
<feature type="transmembrane region" description="Helical" evidence="5">
    <location>
        <begin position="304"/>
        <end position="324"/>
    </location>
</feature>
<dbReference type="InterPro" id="IPR006202">
    <property type="entry name" value="Neur_chan_lig-bd"/>
</dbReference>
<evidence type="ECO:0000259" key="7">
    <source>
        <dbReference type="Pfam" id="PF02932"/>
    </source>
</evidence>
<feature type="transmembrane region" description="Helical" evidence="5">
    <location>
        <begin position="506"/>
        <end position="527"/>
    </location>
</feature>
<dbReference type="InterPro" id="IPR036719">
    <property type="entry name" value="Neuro-gated_channel_TM_sf"/>
</dbReference>
<dbReference type="SUPFAM" id="SSF90112">
    <property type="entry name" value="Neurotransmitter-gated ion-channel transmembrane pore"/>
    <property type="match status" value="1"/>
</dbReference>
<feature type="domain" description="Neurotransmitter-gated ion-channel ligand-binding" evidence="6">
    <location>
        <begin position="6"/>
        <end position="58"/>
    </location>
</feature>
<comment type="similarity">
    <text evidence="5">Belongs to the ligand-gated ion channel (TC 1.A.9) family.</text>
</comment>
<dbReference type="PROSITE" id="PS00236">
    <property type="entry name" value="NEUROTR_ION_CHANNEL"/>
    <property type="match status" value="1"/>
</dbReference>
<accession>A0ABM1VQR7</accession>
<feature type="transmembrane region" description="Helical" evidence="5">
    <location>
        <begin position="272"/>
        <end position="292"/>
    </location>
</feature>
<dbReference type="CDD" id="cd19051">
    <property type="entry name" value="LGIC_TM_cation"/>
    <property type="match status" value="1"/>
</dbReference>
<dbReference type="CDD" id="cd18989">
    <property type="entry name" value="LGIC_ECD_cation"/>
    <property type="match status" value="1"/>
</dbReference>
<evidence type="ECO:0000259" key="6">
    <source>
        <dbReference type="Pfam" id="PF02931"/>
    </source>
</evidence>
<keyword evidence="8" id="KW-1185">Reference proteome</keyword>
<feature type="transmembrane region" description="Helical" evidence="5">
    <location>
        <begin position="336"/>
        <end position="360"/>
    </location>
</feature>
<comment type="subcellular location">
    <subcellularLocation>
        <location evidence="1">Membrane</location>
        <topology evidence="1">Multi-pass membrane protein</topology>
    </subcellularLocation>
</comment>
<gene>
    <name evidence="9" type="primary">LOC106011341</name>
</gene>
<dbReference type="InterPro" id="IPR018000">
    <property type="entry name" value="Neurotransmitter_ion_chnl_CS"/>
</dbReference>
<feature type="domain" description="Neurotransmitter-gated ion-channel transmembrane" evidence="7">
    <location>
        <begin position="278"/>
        <end position="524"/>
    </location>
</feature>
<reference evidence="9" key="1">
    <citation type="submission" date="2025-08" db="UniProtKB">
        <authorList>
            <consortium name="RefSeq"/>
        </authorList>
    </citation>
    <scope>IDENTIFICATION</scope>
</reference>